<organism evidence="2 3">
    <name type="scientific">Phlyctema vagabunda</name>
    <dbReference type="NCBI Taxonomy" id="108571"/>
    <lineage>
        <taxon>Eukaryota</taxon>
        <taxon>Fungi</taxon>
        <taxon>Dikarya</taxon>
        <taxon>Ascomycota</taxon>
        <taxon>Pezizomycotina</taxon>
        <taxon>Leotiomycetes</taxon>
        <taxon>Helotiales</taxon>
        <taxon>Dermateaceae</taxon>
        <taxon>Phlyctema</taxon>
    </lineage>
</organism>
<sequence>MTIQRVTLFNIPRPDDITTLIEQYRTLQKTAFKDGKPYVVDLQAGPTLQDARTQGYTLAVRTAFHTLDDMRYYDNECEAHKAFKRAAASKREGDVLVVYFEDQVNR</sequence>
<dbReference type="SMART" id="SM00886">
    <property type="entry name" value="Dabb"/>
    <property type="match status" value="1"/>
</dbReference>
<dbReference type="InterPro" id="IPR013097">
    <property type="entry name" value="Dabb"/>
</dbReference>
<name>A0ABR4PDZ8_9HELO</name>
<dbReference type="PROSITE" id="PS51502">
    <property type="entry name" value="S_R_A_B_BARREL"/>
    <property type="match status" value="1"/>
</dbReference>
<dbReference type="Pfam" id="PF07876">
    <property type="entry name" value="Dabb"/>
    <property type="match status" value="1"/>
</dbReference>
<evidence type="ECO:0000259" key="1">
    <source>
        <dbReference type="PROSITE" id="PS51502"/>
    </source>
</evidence>
<proteinExistence type="predicted"/>
<comment type="caution">
    <text evidence="2">The sequence shown here is derived from an EMBL/GenBank/DDBJ whole genome shotgun (WGS) entry which is preliminary data.</text>
</comment>
<dbReference type="Proteomes" id="UP001629113">
    <property type="component" value="Unassembled WGS sequence"/>
</dbReference>
<gene>
    <name evidence="2" type="ORF">PVAG01_07992</name>
</gene>
<reference evidence="2 3" key="1">
    <citation type="submission" date="2024-06" db="EMBL/GenBank/DDBJ databases">
        <title>Complete genome of Phlyctema vagabunda strain 19-DSS-EL-015.</title>
        <authorList>
            <person name="Fiorenzani C."/>
        </authorList>
    </citation>
    <scope>NUCLEOTIDE SEQUENCE [LARGE SCALE GENOMIC DNA]</scope>
    <source>
        <strain evidence="2 3">19-DSS-EL-015</strain>
    </source>
</reference>
<accession>A0ABR4PDZ8</accession>
<protein>
    <submittedName>
        <fullName evidence="2">Stress responsive a b barrel domain-containing protein</fullName>
    </submittedName>
</protein>
<keyword evidence="3" id="KW-1185">Reference proteome</keyword>
<dbReference type="SUPFAM" id="SSF54909">
    <property type="entry name" value="Dimeric alpha+beta barrel"/>
    <property type="match status" value="1"/>
</dbReference>
<evidence type="ECO:0000313" key="3">
    <source>
        <dbReference type="Proteomes" id="UP001629113"/>
    </source>
</evidence>
<evidence type="ECO:0000313" key="2">
    <source>
        <dbReference type="EMBL" id="KAL3421546.1"/>
    </source>
</evidence>
<dbReference type="InterPro" id="IPR011008">
    <property type="entry name" value="Dimeric_a/b-barrel"/>
</dbReference>
<feature type="domain" description="Stress-response A/B barrel" evidence="1">
    <location>
        <begin position="3"/>
        <end position="100"/>
    </location>
</feature>
<dbReference type="Gene3D" id="3.30.70.100">
    <property type="match status" value="1"/>
</dbReference>
<dbReference type="EMBL" id="JBFCZG010000006">
    <property type="protein sequence ID" value="KAL3421546.1"/>
    <property type="molecule type" value="Genomic_DNA"/>
</dbReference>